<dbReference type="Pfam" id="PF01128">
    <property type="entry name" value="IspD"/>
    <property type="match status" value="1"/>
</dbReference>
<dbReference type="PROSITE" id="PS01295">
    <property type="entry name" value="ISPD"/>
    <property type="match status" value="1"/>
</dbReference>
<dbReference type="Gene3D" id="3.90.550.10">
    <property type="entry name" value="Spore Coat Polysaccharide Biosynthesis Protein SpsA, Chain A"/>
    <property type="match status" value="1"/>
</dbReference>
<comment type="catalytic activity">
    <reaction evidence="1 7">
        <text>2-C-methyl-D-erythritol 4-phosphate + CTP + H(+) = 4-CDP-2-C-methyl-D-erythritol + diphosphate</text>
        <dbReference type="Rhea" id="RHEA:13429"/>
        <dbReference type="ChEBI" id="CHEBI:15378"/>
        <dbReference type="ChEBI" id="CHEBI:33019"/>
        <dbReference type="ChEBI" id="CHEBI:37563"/>
        <dbReference type="ChEBI" id="CHEBI:57823"/>
        <dbReference type="ChEBI" id="CHEBI:58262"/>
        <dbReference type="EC" id="2.7.7.60"/>
    </reaction>
</comment>
<comment type="similarity">
    <text evidence="3 7">Belongs to the IspD/TarI cytidylyltransferase family. IspD subfamily.</text>
</comment>
<evidence type="ECO:0000256" key="5">
    <source>
        <dbReference type="ARBA" id="ARBA00022695"/>
    </source>
</evidence>
<dbReference type="NCBIfam" id="TIGR00453">
    <property type="entry name" value="ispD"/>
    <property type="match status" value="1"/>
</dbReference>
<organism evidence="8 9">
    <name type="scientific">Skermania pinensis</name>
    <dbReference type="NCBI Taxonomy" id="39122"/>
    <lineage>
        <taxon>Bacteria</taxon>
        <taxon>Bacillati</taxon>
        <taxon>Actinomycetota</taxon>
        <taxon>Actinomycetes</taxon>
        <taxon>Mycobacteriales</taxon>
        <taxon>Gordoniaceae</taxon>
        <taxon>Skermania</taxon>
    </lineage>
</organism>
<feature type="site" description="Transition state stabilizer" evidence="7">
    <location>
        <position position="21"/>
    </location>
</feature>
<gene>
    <name evidence="7 8" type="primary">ispD</name>
    <name evidence="8" type="ORF">KV203_17730</name>
</gene>
<evidence type="ECO:0000256" key="3">
    <source>
        <dbReference type="ARBA" id="ARBA00009789"/>
    </source>
</evidence>
<evidence type="ECO:0000256" key="7">
    <source>
        <dbReference type="HAMAP-Rule" id="MF_00108"/>
    </source>
</evidence>
<dbReference type="PANTHER" id="PTHR32125:SF4">
    <property type="entry name" value="2-C-METHYL-D-ERYTHRITOL 4-PHOSPHATE CYTIDYLYLTRANSFERASE, CHLOROPLASTIC"/>
    <property type="match status" value="1"/>
</dbReference>
<evidence type="ECO:0000313" key="9">
    <source>
        <dbReference type="Proteomes" id="UP000887023"/>
    </source>
</evidence>
<keyword evidence="4 7" id="KW-0808">Transferase</keyword>
<feature type="site" description="Positions MEP for the nucleophilic attack" evidence="7">
    <location>
        <position position="148"/>
    </location>
</feature>
<evidence type="ECO:0000256" key="1">
    <source>
        <dbReference type="ARBA" id="ARBA00001282"/>
    </source>
</evidence>
<dbReference type="GO" id="GO:0050518">
    <property type="term" value="F:2-C-methyl-D-erythritol 4-phosphate cytidylyltransferase activity"/>
    <property type="evidence" value="ECO:0007669"/>
    <property type="project" value="UniProtKB-EC"/>
</dbReference>
<dbReference type="InterPro" id="IPR050088">
    <property type="entry name" value="IspD/TarI_cytidylyltransf_bact"/>
</dbReference>
<dbReference type="InterPro" id="IPR018294">
    <property type="entry name" value="ISPD_synthase_CS"/>
</dbReference>
<dbReference type="CDD" id="cd02516">
    <property type="entry name" value="CDP-ME_synthetase"/>
    <property type="match status" value="1"/>
</dbReference>
<feature type="site" description="Transition state stabilizer" evidence="7">
    <location>
        <position position="14"/>
    </location>
</feature>
<keyword evidence="6 7" id="KW-0414">Isoprene biosynthesis</keyword>
<dbReference type="EMBL" id="CP079105">
    <property type="protein sequence ID" value="QXQ16034.1"/>
    <property type="molecule type" value="Genomic_DNA"/>
</dbReference>
<name>A0ABX8SDR6_9ACTN</name>
<dbReference type="EC" id="2.7.7.60" evidence="7"/>
<evidence type="ECO:0000256" key="2">
    <source>
        <dbReference type="ARBA" id="ARBA00004787"/>
    </source>
</evidence>
<proteinExistence type="inferred from homology"/>
<feature type="site" description="Positions MEP for the nucleophilic attack" evidence="7">
    <location>
        <position position="203"/>
    </location>
</feature>
<sequence>MVVAVVPAGGRGVRLGAECPKALVPLGGRPMLRLTVDSLIESGEIDQVVVAVPAAERDAVTAWLPAAVEVVAGGAERIDSVRAALGAVESAEYVLVHDAARALTPPALIARIVAELRNGSDAVVPVLPLVDTVKAVDPLGRVVGTPDRARLRAVQTPQGFRAELLRRAYAADVGDAVVTDDAGLVERLGVPVHTVDGDPLAFKITTPLDLRLAQALVAG</sequence>
<comment type="function">
    <text evidence="7">Catalyzes the formation of 4-diphosphocytidyl-2-C-methyl-D-erythritol from CTP and 2-C-methyl-D-erythritol 4-phosphate (MEP).</text>
</comment>
<evidence type="ECO:0000256" key="4">
    <source>
        <dbReference type="ARBA" id="ARBA00022679"/>
    </source>
</evidence>
<dbReference type="InterPro" id="IPR029044">
    <property type="entry name" value="Nucleotide-diphossugar_trans"/>
</dbReference>
<dbReference type="InterPro" id="IPR034683">
    <property type="entry name" value="IspD/TarI"/>
</dbReference>
<reference evidence="8" key="1">
    <citation type="submission" date="2021-07" db="EMBL/GenBank/DDBJ databases">
        <title>Candidatus Kaistella beijingensis sp. nov. isolated from a municipal wastewater treatment plant is involved in sludge foaming.</title>
        <authorList>
            <person name="Song Y."/>
            <person name="Liu S.-J."/>
        </authorList>
    </citation>
    <scope>NUCLEOTIDE SEQUENCE</scope>
    <source>
        <strain evidence="8">DSM 43998</strain>
    </source>
</reference>
<accession>A0ABX8SDR6</accession>
<dbReference type="HAMAP" id="MF_00108">
    <property type="entry name" value="IspD"/>
    <property type="match status" value="1"/>
</dbReference>
<evidence type="ECO:0000313" key="8">
    <source>
        <dbReference type="EMBL" id="QXQ16034.1"/>
    </source>
</evidence>
<dbReference type="RefSeq" id="WP_066469651.1">
    <property type="nucleotide sequence ID" value="NZ_CBCRUZ010000005.1"/>
</dbReference>
<dbReference type="PANTHER" id="PTHR32125">
    <property type="entry name" value="2-C-METHYL-D-ERYTHRITOL 4-PHOSPHATE CYTIDYLYLTRANSFERASE, CHLOROPLASTIC"/>
    <property type="match status" value="1"/>
</dbReference>
<evidence type="ECO:0000256" key="6">
    <source>
        <dbReference type="ARBA" id="ARBA00023229"/>
    </source>
</evidence>
<keyword evidence="5 7" id="KW-0548">Nucleotidyltransferase</keyword>
<protein>
    <recommendedName>
        <fullName evidence="7">2-C-methyl-D-erythritol 4-phosphate cytidylyltransferase</fullName>
        <ecNumber evidence="7">2.7.7.60</ecNumber>
    </recommendedName>
    <alternativeName>
        <fullName evidence="7">4-diphosphocytidyl-2C-methyl-D-erythritol synthase</fullName>
    </alternativeName>
    <alternativeName>
        <fullName evidence="7">MEP cytidylyltransferase</fullName>
        <shortName evidence="7">MCT</shortName>
    </alternativeName>
</protein>
<keyword evidence="9" id="KW-1185">Reference proteome</keyword>
<dbReference type="SUPFAM" id="SSF53448">
    <property type="entry name" value="Nucleotide-diphospho-sugar transferases"/>
    <property type="match status" value="1"/>
</dbReference>
<dbReference type="Proteomes" id="UP000887023">
    <property type="component" value="Chromosome"/>
</dbReference>
<comment type="pathway">
    <text evidence="2 7">Isoprenoid biosynthesis; isopentenyl diphosphate biosynthesis via DXP pathway; isopentenyl diphosphate from 1-deoxy-D-xylulose 5-phosphate: step 2/6.</text>
</comment>
<dbReference type="InterPro" id="IPR001228">
    <property type="entry name" value="IspD"/>
</dbReference>